<dbReference type="InterPro" id="IPR007055">
    <property type="entry name" value="BON_dom"/>
</dbReference>
<feature type="signal peptide" evidence="3">
    <location>
        <begin position="1"/>
        <end position="39"/>
    </location>
</feature>
<gene>
    <name evidence="5" type="ORF">GHC57_05815</name>
</gene>
<evidence type="ECO:0000256" key="2">
    <source>
        <dbReference type="SAM" id="MobiDB-lite"/>
    </source>
</evidence>
<keyword evidence="6" id="KW-1185">Reference proteome</keyword>
<feature type="region of interest" description="Disordered" evidence="2">
    <location>
        <begin position="55"/>
        <end position="252"/>
    </location>
</feature>
<dbReference type="Pfam" id="PF00263">
    <property type="entry name" value="Secretin"/>
    <property type="match status" value="1"/>
</dbReference>
<keyword evidence="3" id="KW-0732">Signal</keyword>
<reference evidence="5 6" key="1">
    <citation type="submission" date="2019-10" db="EMBL/GenBank/DDBJ databases">
        <title>Draft whole-genome sequence of the purple nonsulfur photosynthetic bacterium Roseospira navarrensis DSM 15114.</title>
        <authorList>
            <person name="Kyndt J.A."/>
            <person name="Meyer T.E."/>
        </authorList>
    </citation>
    <scope>NUCLEOTIDE SEQUENCE [LARGE SCALE GENOMIC DNA]</scope>
    <source>
        <strain evidence="5 6">DSM 15114</strain>
    </source>
</reference>
<dbReference type="Pfam" id="PF04972">
    <property type="entry name" value="BON"/>
    <property type="match status" value="1"/>
</dbReference>
<evidence type="ECO:0000313" key="5">
    <source>
        <dbReference type="EMBL" id="MQX36032.1"/>
    </source>
</evidence>
<dbReference type="InterPro" id="IPR001775">
    <property type="entry name" value="GspD/PilQ"/>
</dbReference>
<dbReference type="PRINTS" id="PR00811">
    <property type="entry name" value="BCTERIALGSPD"/>
</dbReference>
<evidence type="ECO:0000256" key="1">
    <source>
        <dbReference type="RuleBase" id="RU004003"/>
    </source>
</evidence>
<name>A0A7X1ZEP1_9PROT</name>
<comment type="similarity">
    <text evidence="1">Belongs to the bacterial secretin family.</text>
</comment>
<feature type="compositionally biased region" description="Low complexity" evidence="2">
    <location>
        <begin position="147"/>
        <end position="166"/>
    </location>
</feature>
<dbReference type="PANTHER" id="PTHR30332">
    <property type="entry name" value="PROBABLE GENERAL SECRETION PATHWAY PROTEIN D"/>
    <property type="match status" value="1"/>
</dbReference>
<dbReference type="GO" id="GO:0009306">
    <property type="term" value="P:protein secretion"/>
    <property type="evidence" value="ECO:0007669"/>
    <property type="project" value="InterPro"/>
</dbReference>
<feature type="domain" description="BON" evidence="4">
    <location>
        <begin position="329"/>
        <end position="399"/>
    </location>
</feature>
<evidence type="ECO:0000259" key="4">
    <source>
        <dbReference type="PROSITE" id="PS50914"/>
    </source>
</evidence>
<dbReference type="EMBL" id="WIVE01000012">
    <property type="protein sequence ID" value="MQX36032.1"/>
    <property type="molecule type" value="Genomic_DNA"/>
</dbReference>
<dbReference type="PROSITE" id="PS50914">
    <property type="entry name" value="BON"/>
    <property type="match status" value="1"/>
</dbReference>
<feature type="chain" id="PRO_5031096169" evidence="3">
    <location>
        <begin position="40"/>
        <end position="702"/>
    </location>
</feature>
<dbReference type="InterPro" id="IPR050810">
    <property type="entry name" value="Bact_Secretion_Sys_Channel"/>
</dbReference>
<proteinExistence type="inferred from homology"/>
<dbReference type="InterPro" id="IPR032789">
    <property type="entry name" value="T2SS-T3SS_pil_N"/>
</dbReference>
<dbReference type="Pfam" id="PF13629">
    <property type="entry name" value="T2SS-T3SS_pil_N"/>
    <property type="match status" value="1"/>
</dbReference>
<dbReference type="Proteomes" id="UP000434582">
    <property type="component" value="Unassembled WGS sequence"/>
</dbReference>
<dbReference type="OrthoDB" id="9775455at2"/>
<protein>
    <submittedName>
        <fullName evidence="5">BON domain-containing protein</fullName>
    </submittedName>
</protein>
<dbReference type="InterPro" id="IPR004846">
    <property type="entry name" value="T2SS/T3SS_dom"/>
</dbReference>
<feature type="compositionally biased region" description="Pro residues" evidence="2">
    <location>
        <begin position="202"/>
        <end position="228"/>
    </location>
</feature>
<evidence type="ECO:0000313" key="6">
    <source>
        <dbReference type="Proteomes" id="UP000434582"/>
    </source>
</evidence>
<comment type="caution">
    <text evidence="5">The sequence shown here is derived from an EMBL/GenBank/DDBJ whole genome shotgun (WGS) entry which is preliminary data.</text>
</comment>
<dbReference type="AlphaFoldDB" id="A0A7X1ZEP1"/>
<dbReference type="PANTHER" id="PTHR30332:SF17">
    <property type="entry name" value="TYPE IV PILIATION SYSTEM PROTEIN DR_0774-RELATED"/>
    <property type="match status" value="1"/>
</dbReference>
<dbReference type="RefSeq" id="WP_153342134.1">
    <property type="nucleotide sequence ID" value="NZ_WIVE01000012.1"/>
</dbReference>
<feature type="compositionally biased region" description="Low complexity" evidence="2">
    <location>
        <begin position="230"/>
        <end position="242"/>
    </location>
</feature>
<accession>A0A7X1ZEP1</accession>
<organism evidence="5 6">
    <name type="scientific">Roseospira navarrensis</name>
    <dbReference type="NCBI Taxonomy" id="140058"/>
    <lineage>
        <taxon>Bacteria</taxon>
        <taxon>Pseudomonadati</taxon>
        <taxon>Pseudomonadota</taxon>
        <taxon>Alphaproteobacteria</taxon>
        <taxon>Rhodospirillales</taxon>
        <taxon>Rhodospirillaceae</taxon>
        <taxon>Roseospira</taxon>
    </lineage>
</organism>
<feature type="compositionally biased region" description="Low complexity" evidence="2">
    <location>
        <begin position="55"/>
        <end position="69"/>
    </location>
</feature>
<sequence length="702" mass="73277">MRVPRSGPEPKARVRLRTSVSTVALGLLAAALMTIPAGAADGDDARGALMRTLDAMPPMTTPATPAAAGAQGGEGGAARTVPLDPLPPMAGSARPAATTPRPDTPQDAPTPSLAERPRTGPFMPSRPLNEGLESVARPAAPDPTPESDPAVSAAPSPAPSPTRDAPAPTPEAMPQPDSVAESLAQAPAPGPFVPAQPVEAAPAPPPRTVLPARTEPPMPVRRAPPPDWLPAADGQAAATPAQREMTPAVPEQRRRLSRGVHIMGNTIIATVGKAITLELDRAVASVIIADPSIVREAVIDRRQVVLVAEGVGSTNIIMRDAQGRSIRMYEMVVEADMEGLHQALAAVLPENRVDVTPTQNGVVLSGQVRSAADAANAASVASQFVGGGGAVINSLAIAGDQQVLLRVRVAEMNRSARKFLATDTNFNVTNSPSDTAFRSFNFFNQNTVTNGAIGVLAMGATAGSTGPLGTLLIGDFGISDVTFSALEERGLVRLLAEPSLTAISGETANFLAGGEFPVPVGRDDDGNITLEFKEFGVKLSFTPVVLSGNQISLRINSEVSRISEENSLTLAGVSIPGLSTRRAESTVMLPSGGSLMIAGLLQTEDRNAFQGWPGLMDLPILGALFRSQDFQSERTELVMTVQAFKARPREFGPEFALPTDGFRPADDLDIYLLGRLQKRYGDPQGQAGQAYSVAAPIGYIME</sequence>
<dbReference type="GO" id="GO:0015627">
    <property type="term" value="C:type II protein secretion system complex"/>
    <property type="evidence" value="ECO:0007669"/>
    <property type="project" value="TreeGrafter"/>
</dbReference>
<evidence type="ECO:0000256" key="3">
    <source>
        <dbReference type="SAM" id="SignalP"/>
    </source>
</evidence>
<feature type="compositionally biased region" description="Low complexity" evidence="2">
    <location>
        <begin position="93"/>
        <end position="111"/>
    </location>
</feature>